<gene>
    <name evidence="3" type="ORF">E7Y31_12630</name>
</gene>
<evidence type="ECO:0000256" key="2">
    <source>
        <dbReference type="SAM" id="Phobius"/>
    </source>
</evidence>
<proteinExistence type="predicted"/>
<organism evidence="3 4">
    <name type="scientific">Candidatus Frankia alpina</name>
    <dbReference type="NCBI Taxonomy" id="2699483"/>
    <lineage>
        <taxon>Bacteria</taxon>
        <taxon>Bacillati</taxon>
        <taxon>Actinomycetota</taxon>
        <taxon>Actinomycetes</taxon>
        <taxon>Frankiales</taxon>
        <taxon>Frankiaceae</taxon>
        <taxon>Frankia</taxon>
    </lineage>
</organism>
<keyword evidence="2" id="KW-0472">Membrane</keyword>
<reference evidence="3 4" key="1">
    <citation type="submission" date="2019-04" db="EMBL/GenBank/DDBJ databases">
        <title>Draft genome sequences for three unisolated Alnus-infective Frankia Sp+ strains, AgTrS, AiOr and AvVan, the first sequenced Frankia strains able to sporulate in-planta.</title>
        <authorList>
            <person name="Bethencourt L."/>
            <person name="Vautrin F."/>
            <person name="Taib N."/>
            <person name="Dubost A."/>
            <person name="Castro-Garcia L."/>
            <person name="Imbaud O."/>
            <person name="Abrouk D."/>
            <person name="Fournier P."/>
            <person name="Briolay J."/>
            <person name="Nguyen A."/>
            <person name="Normand P."/>
            <person name="Fernandez M.P."/>
            <person name="Brochier-Armanet C."/>
            <person name="Herrera-Belaroussi A."/>
        </authorList>
    </citation>
    <scope>NUCLEOTIDE SEQUENCE [LARGE SCALE GENOMIC DNA]</scope>
    <source>
        <strain evidence="3 4">AvVan</strain>
    </source>
</reference>
<comment type="caution">
    <text evidence="3">The sequence shown here is derived from an EMBL/GenBank/DDBJ whole genome shotgun (WGS) entry which is preliminary data.</text>
</comment>
<keyword evidence="2" id="KW-0812">Transmembrane</keyword>
<name>A0A4S5EPG9_9ACTN</name>
<keyword evidence="2" id="KW-1133">Transmembrane helix</keyword>
<accession>A0A4S5EPG9</accession>
<feature type="transmembrane region" description="Helical" evidence="2">
    <location>
        <begin position="138"/>
        <end position="157"/>
    </location>
</feature>
<feature type="compositionally biased region" description="Basic residues" evidence="1">
    <location>
        <begin position="353"/>
        <end position="363"/>
    </location>
</feature>
<evidence type="ECO:0000256" key="1">
    <source>
        <dbReference type="SAM" id="MobiDB-lite"/>
    </source>
</evidence>
<feature type="region of interest" description="Disordered" evidence="1">
    <location>
        <begin position="16"/>
        <end position="56"/>
    </location>
</feature>
<dbReference type="Proteomes" id="UP000305282">
    <property type="component" value="Unassembled WGS sequence"/>
</dbReference>
<dbReference type="RefSeq" id="WP_136448328.1">
    <property type="nucleotide sequence ID" value="NZ_SSXH01000287.1"/>
</dbReference>
<dbReference type="OrthoDB" id="3214913at2"/>
<keyword evidence="4" id="KW-1185">Reference proteome</keyword>
<feature type="transmembrane region" description="Helical" evidence="2">
    <location>
        <begin position="107"/>
        <end position="126"/>
    </location>
</feature>
<protein>
    <recommendedName>
        <fullName evidence="5">DUF2637 domain-containing protein</fullName>
    </recommendedName>
</protein>
<evidence type="ECO:0000313" key="3">
    <source>
        <dbReference type="EMBL" id="THJ74235.1"/>
    </source>
</evidence>
<feature type="transmembrane region" description="Helical" evidence="2">
    <location>
        <begin position="169"/>
        <end position="189"/>
    </location>
</feature>
<dbReference type="EMBL" id="SSXH01000287">
    <property type="protein sequence ID" value="THJ74235.1"/>
    <property type="molecule type" value="Genomic_DNA"/>
</dbReference>
<sequence>MSNWAEQRRADRAAAAAKRRADVAAEREQNRADAAAASAERRTELAARTRASEKRRADARRRRAELVAAAGAHMVEVLVYGLAVVCAVMAIPAMAIFGWDLYGPPGLLLPAVSELGAWAFAGAVMVSRRAHPDRPVRWLVVGIGVFAVTGAALNFAHGMSGDDGGLTRGLVMAVVSVAGIVAHQLAVAVPPRSRAERAAARHDGMTVAGPTGWTRGTAELDDVAVALGVAGTLAAREERHEVQRARYAAYMTVFANRRGWREQRDAGAASRQATRRAPPDRLTPFPWDICAAGMPAHRSQRTPKASVPQRIPAWTGGGHGDAGGRPSSPRQDTPAGRQGPHRADTGAVQGRSGPRRTPARARGHPPAAPRAENPSQVGQ</sequence>
<feature type="region of interest" description="Disordered" evidence="1">
    <location>
        <begin position="262"/>
        <end position="379"/>
    </location>
</feature>
<feature type="compositionally biased region" description="Basic and acidic residues" evidence="1">
    <location>
        <begin position="39"/>
        <end position="56"/>
    </location>
</feature>
<evidence type="ECO:0000313" key="4">
    <source>
        <dbReference type="Proteomes" id="UP000305282"/>
    </source>
</evidence>
<dbReference type="AlphaFoldDB" id="A0A4S5EPG9"/>
<feature type="compositionally biased region" description="Basic and acidic residues" evidence="1">
    <location>
        <begin position="19"/>
        <end position="31"/>
    </location>
</feature>
<evidence type="ECO:0008006" key="5">
    <source>
        <dbReference type="Google" id="ProtNLM"/>
    </source>
</evidence>
<feature type="transmembrane region" description="Helical" evidence="2">
    <location>
        <begin position="66"/>
        <end position="95"/>
    </location>
</feature>